<evidence type="ECO:0000259" key="1">
    <source>
        <dbReference type="Pfam" id="PF19225"/>
    </source>
</evidence>
<organism evidence="3 4">
    <name type="scientific">Torulaspora delbrueckii</name>
    <name type="common">Yeast</name>
    <name type="synonym">Candida colliculosa</name>
    <dbReference type="NCBI Taxonomy" id="4950"/>
    <lineage>
        <taxon>Eukaryota</taxon>
        <taxon>Fungi</taxon>
        <taxon>Dikarya</taxon>
        <taxon>Ascomycota</taxon>
        <taxon>Saccharomycotina</taxon>
        <taxon>Saccharomycetes</taxon>
        <taxon>Saccharomycetales</taxon>
        <taxon>Saccharomycetaceae</taxon>
        <taxon>Torulaspora</taxon>
    </lineage>
</organism>
<dbReference type="Pfam" id="PF19225">
    <property type="entry name" value="Spo16_N"/>
    <property type="match status" value="1"/>
</dbReference>
<dbReference type="InParanoid" id="G8ZYL0"/>
<dbReference type="Proteomes" id="UP000005627">
    <property type="component" value="Chromosome 7"/>
</dbReference>
<keyword evidence="4" id="KW-1185">Reference proteome</keyword>
<dbReference type="InterPro" id="IPR043637">
    <property type="entry name" value="Spo16_N"/>
</dbReference>
<accession>G8ZYL0</accession>
<dbReference type="FunCoup" id="G8ZYL0">
    <property type="interactions" value="43"/>
</dbReference>
<evidence type="ECO:0000313" key="3">
    <source>
        <dbReference type="EMBL" id="CCE93485.1"/>
    </source>
</evidence>
<dbReference type="KEGG" id="tdl:TDEL_0G01180"/>
<gene>
    <name evidence="3" type="primary">TDEL0G01180</name>
    <name evidence="3" type="ORF">TDEL_0G01180</name>
</gene>
<evidence type="ECO:0000313" key="4">
    <source>
        <dbReference type="Proteomes" id="UP000005627"/>
    </source>
</evidence>
<sequence length="186" mass="21743">MQVVRETLLRNPKLVKNIRSIIILDVSSDEFLQHLQDAADVNEQLMSALKELLMTLKVKYAGSKDAVLNLNISQLKYPLYHWEEALYLATEEVDFPQEIYITMQGETNRNKYSEDNRMLLKFIKTLEIGKRQAMESILEEDYELLLKKTIMTIIHQYDITEDQLELLLAETHNLAQFLGHCEEHST</sequence>
<proteinExistence type="predicted"/>
<dbReference type="GO" id="GO:0007130">
    <property type="term" value="P:synaptonemal complex assembly"/>
    <property type="evidence" value="ECO:0007669"/>
    <property type="project" value="InterPro"/>
</dbReference>
<name>G8ZYL0_TORDE</name>
<reference evidence="3 4" key="1">
    <citation type="journal article" date="2011" name="Proc. Natl. Acad. Sci. U.S.A.">
        <title>Evolutionary erosion of yeast sex chromosomes by mating-type switching accidents.</title>
        <authorList>
            <person name="Gordon J.L."/>
            <person name="Armisen D."/>
            <person name="Proux-Wera E."/>
            <person name="Oheigeartaigh S.S."/>
            <person name="Byrne K.P."/>
            <person name="Wolfe K.H."/>
        </authorList>
    </citation>
    <scope>NUCLEOTIDE SEQUENCE [LARGE SCALE GENOMIC DNA]</scope>
    <source>
        <strain evidence="4">ATCC 10662 / CBS 1146 / NBRC 0425 / NCYC 2629 / NRRL Y-866</strain>
    </source>
</reference>
<dbReference type="InterPro" id="IPR048323">
    <property type="entry name" value="Spo16_C"/>
</dbReference>
<feature type="domain" description="Spo16 protein N-terminal" evidence="1">
    <location>
        <begin position="20"/>
        <end position="129"/>
    </location>
</feature>
<dbReference type="GeneID" id="11504543"/>
<dbReference type="AlphaFoldDB" id="G8ZYL0"/>
<dbReference type="RefSeq" id="XP_003682696.1">
    <property type="nucleotide sequence ID" value="XM_003682648.1"/>
</dbReference>
<dbReference type="HOGENOM" id="CLU_1421760_0_0_1"/>
<dbReference type="EMBL" id="HE616748">
    <property type="protein sequence ID" value="CCE93485.1"/>
    <property type="molecule type" value="Genomic_DNA"/>
</dbReference>
<dbReference type="GO" id="GO:0000217">
    <property type="term" value="F:DNA secondary structure binding"/>
    <property type="evidence" value="ECO:0007669"/>
    <property type="project" value="InterPro"/>
</dbReference>
<dbReference type="Pfam" id="PF21698">
    <property type="entry name" value="Spo16_C"/>
    <property type="match status" value="1"/>
</dbReference>
<protein>
    <submittedName>
        <fullName evidence="3">Uncharacterized protein</fullName>
    </submittedName>
</protein>
<feature type="domain" description="Spo16 protein C-terminal" evidence="2">
    <location>
        <begin position="139"/>
        <end position="181"/>
    </location>
</feature>
<dbReference type="GO" id="GO:0010520">
    <property type="term" value="P:regulation of reciprocal meiotic recombination"/>
    <property type="evidence" value="ECO:0007669"/>
    <property type="project" value="InterPro"/>
</dbReference>
<dbReference type="OrthoDB" id="4062367at2759"/>
<evidence type="ECO:0000259" key="2">
    <source>
        <dbReference type="Pfam" id="PF21698"/>
    </source>
</evidence>